<feature type="repeat" description="ANK" evidence="3">
    <location>
        <begin position="36"/>
        <end position="68"/>
    </location>
</feature>
<name>A0ABT8WK59_9FLAO</name>
<dbReference type="Pfam" id="PF12796">
    <property type="entry name" value="Ank_2"/>
    <property type="match status" value="2"/>
</dbReference>
<keyword evidence="5" id="KW-1185">Reference proteome</keyword>
<sequence length="408" mass="44292">MEIDLTKELILSAEKGQIEKVKDALKNGANPNSMGPNSGALHVAAFNGHKEIVEELLNASANPNIADKQSFCPLHLAASKGHSSICLALLKAEAEIETTTDKGGTALHVAAASGYHKVVDLLINEGANVNAVDTDNNSTPLISAALQGENSCVESLVSAGADITIQDKFQETALFKAIWKLSQTKESGWISEGENDGRRVKYTLEKGAFRYYNGKNNPKDPYQIGSILSITDQEHCLTLDWGPKQHLKYLNALDAAIILIKAGSEVNLINDHGQSPMWWACECGESILIKELFEAGASFDAKQKIGRSTNSTCLHRVAASGRIDGIETYFQLHNSNDINAPDASGWTPLHYLADLGGHIRMAEILIENGADKSIKSFEDCDNGFPKRKITASQVAFHWNDSEMGDFLK</sequence>
<feature type="repeat" description="ANK" evidence="3">
    <location>
        <begin position="69"/>
        <end position="101"/>
    </location>
</feature>
<keyword evidence="2 3" id="KW-0040">ANK repeat</keyword>
<feature type="repeat" description="ANK" evidence="3">
    <location>
        <begin position="136"/>
        <end position="168"/>
    </location>
</feature>
<keyword evidence="1" id="KW-0677">Repeat</keyword>
<proteinExistence type="predicted"/>
<dbReference type="SUPFAM" id="SSF48403">
    <property type="entry name" value="Ankyrin repeat"/>
    <property type="match status" value="1"/>
</dbReference>
<evidence type="ECO:0000256" key="3">
    <source>
        <dbReference type="PROSITE-ProRule" id="PRU00023"/>
    </source>
</evidence>
<dbReference type="Pfam" id="PF00023">
    <property type="entry name" value="Ank"/>
    <property type="match status" value="2"/>
</dbReference>
<dbReference type="InterPro" id="IPR036770">
    <property type="entry name" value="Ankyrin_rpt-contain_sf"/>
</dbReference>
<feature type="repeat" description="ANK" evidence="3">
    <location>
        <begin position="344"/>
        <end position="377"/>
    </location>
</feature>
<accession>A0ABT8WK59</accession>
<dbReference type="EMBL" id="JAUOEL010000001">
    <property type="protein sequence ID" value="MDO5973503.1"/>
    <property type="molecule type" value="Genomic_DNA"/>
</dbReference>
<evidence type="ECO:0000313" key="4">
    <source>
        <dbReference type="EMBL" id="MDO5973503.1"/>
    </source>
</evidence>
<evidence type="ECO:0000256" key="2">
    <source>
        <dbReference type="ARBA" id="ARBA00023043"/>
    </source>
</evidence>
<comment type="caution">
    <text evidence="4">The sequence shown here is derived from an EMBL/GenBank/DDBJ whole genome shotgun (WGS) entry which is preliminary data.</text>
</comment>
<dbReference type="RefSeq" id="WP_303300596.1">
    <property type="nucleotide sequence ID" value="NZ_BAABDA010000042.1"/>
</dbReference>
<dbReference type="PROSITE" id="PS50297">
    <property type="entry name" value="ANK_REP_REGION"/>
    <property type="match status" value="4"/>
</dbReference>
<feature type="repeat" description="ANK" evidence="3">
    <location>
        <begin position="102"/>
        <end position="134"/>
    </location>
</feature>
<dbReference type="Proteomes" id="UP001176806">
    <property type="component" value="Unassembled WGS sequence"/>
</dbReference>
<dbReference type="PROSITE" id="PS50088">
    <property type="entry name" value="ANK_REPEAT"/>
    <property type="match status" value="6"/>
</dbReference>
<dbReference type="Gene3D" id="1.25.40.20">
    <property type="entry name" value="Ankyrin repeat-containing domain"/>
    <property type="match status" value="3"/>
</dbReference>
<dbReference type="PANTHER" id="PTHR24171">
    <property type="entry name" value="ANKYRIN REPEAT DOMAIN-CONTAINING PROTEIN 39-RELATED"/>
    <property type="match status" value="1"/>
</dbReference>
<evidence type="ECO:0000256" key="1">
    <source>
        <dbReference type="ARBA" id="ARBA00022737"/>
    </source>
</evidence>
<feature type="repeat" description="ANK" evidence="3">
    <location>
        <begin position="272"/>
        <end position="304"/>
    </location>
</feature>
<dbReference type="InterPro" id="IPR002110">
    <property type="entry name" value="Ankyrin_rpt"/>
</dbReference>
<reference evidence="4" key="1">
    <citation type="submission" date="2023-07" db="EMBL/GenBank/DDBJ databases">
        <title>Two novel species in the genus Flavivirga.</title>
        <authorList>
            <person name="Kwon K."/>
        </authorList>
    </citation>
    <scope>NUCLEOTIDE SEQUENCE</scope>
    <source>
        <strain evidence="4">KACC 14158</strain>
    </source>
</reference>
<dbReference type="SMART" id="SM00248">
    <property type="entry name" value="ANK"/>
    <property type="match status" value="8"/>
</dbReference>
<dbReference type="PANTHER" id="PTHR24171:SF10">
    <property type="entry name" value="ANKYRIN REPEAT DOMAIN-CONTAINING PROTEIN 29-LIKE"/>
    <property type="match status" value="1"/>
</dbReference>
<protein>
    <submittedName>
        <fullName evidence="4">Ankyrin repeat domain-containing protein</fullName>
    </submittedName>
</protein>
<evidence type="ECO:0000313" key="5">
    <source>
        <dbReference type="Proteomes" id="UP001176806"/>
    </source>
</evidence>
<gene>
    <name evidence="4" type="ORF">Q4Q40_04830</name>
</gene>
<dbReference type="PRINTS" id="PR01415">
    <property type="entry name" value="ANKYRIN"/>
</dbReference>
<organism evidence="4 5">
    <name type="scientific">Flavivirga jejuensis</name>
    <dbReference type="NCBI Taxonomy" id="870487"/>
    <lineage>
        <taxon>Bacteria</taxon>
        <taxon>Pseudomonadati</taxon>
        <taxon>Bacteroidota</taxon>
        <taxon>Flavobacteriia</taxon>
        <taxon>Flavobacteriales</taxon>
        <taxon>Flavobacteriaceae</taxon>
        <taxon>Flavivirga</taxon>
    </lineage>
</organism>